<evidence type="ECO:0000313" key="2">
    <source>
        <dbReference type="WBParaSite" id="PS1159_v2.g21098.t1"/>
    </source>
</evidence>
<organism evidence="1 2">
    <name type="scientific">Panagrolaimus sp. PS1159</name>
    <dbReference type="NCBI Taxonomy" id="55785"/>
    <lineage>
        <taxon>Eukaryota</taxon>
        <taxon>Metazoa</taxon>
        <taxon>Ecdysozoa</taxon>
        <taxon>Nematoda</taxon>
        <taxon>Chromadorea</taxon>
        <taxon>Rhabditida</taxon>
        <taxon>Tylenchina</taxon>
        <taxon>Panagrolaimomorpha</taxon>
        <taxon>Panagrolaimoidea</taxon>
        <taxon>Panagrolaimidae</taxon>
        <taxon>Panagrolaimus</taxon>
    </lineage>
</organism>
<sequence>MVFCIICIPRIRTRKRVVRAQPGYVYEIRRQPCQAPCAPRNNQQPHYPGPPRNIQYPPPGPVTYSSQPSANTAQATAAVPQKNLSANQYPTEPPPPYTRL</sequence>
<name>A0AC35FVU6_9BILA</name>
<reference evidence="2" key="1">
    <citation type="submission" date="2022-11" db="UniProtKB">
        <authorList>
            <consortium name="WormBaseParasite"/>
        </authorList>
    </citation>
    <scope>IDENTIFICATION</scope>
</reference>
<proteinExistence type="predicted"/>
<accession>A0AC35FVU6</accession>
<dbReference type="WBParaSite" id="PS1159_v2.g21098.t1">
    <property type="protein sequence ID" value="PS1159_v2.g21098.t1"/>
    <property type="gene ID" value="PS1159_v2.g21098"/>
</dbReference>
<evidence type="ECO:0000313" key="1">
    <source>
        <dbReference type="Proteomes" id="UP000887580"/>
    </source>
</evidence>
<dbReference type="Proteomes" id="UP000887580">
    <property type="component" value="Unplaced"/>
</dbReference>
<protein>
    <submittedName>
        <fullName evidence="2">Uncharacterized protein</fullName>
    </submittedName>
</protein>